<evidence type="ECO:0000259" key="1">
    <source>
        <dbReference type="Pfam" id="PF12697"/>
    </source>
</evidence>
<protein>
    <submittedName>
        <fullName evidence="2">Alpha/beta hydrolase</fullName>
    </submittedName>
</protein>
<dbReference type="PANTHER" id="PTHR43433:SF5">
    <property type="entry name" value="AB HYDROLASE-1 DOMAIN-CONTAINING PROTEIN"/>
    <property type="match status" value="1"/>
</dbReference>
<dbReference type="EMBL" id="MAXA01000006">
    <property type="protein sequence ID" value="OHV45631.1"/>
    <property type="molecule type" value="Genomic_DNA"/>
</dbReference>
<name>A0A1S1RIN1_9ACTN</name>
<evidence type="ECO:0000313" key="3">
    <source>
        <dbReference type="Proteomes" id="UP000179769"/>
    </source>
</evidence>
<dbReference type="Pfam" id="PF12697">
    <property type="entry name" value="Abhydrolase_6"/>
    <property type="match status" value="1"/>
</dbReference>
<dbReference type="PANTHER" id="PTHR43433">
    <property type="entry name" value="HYDROLASE, ALPHA/BETA FOLD FAMILY PROTEIN"/>
    <property type="match status" value="1"/>
</dbReference>
<reference evidence="3" key="1">
    <citation type="submission" date="2016-07" db="EMBL/GenBank/DDBJ databases">
        <title>Frankia sp. NRRL B-16219 Genome sequencing.</title>
        <authorList>
            <person name="Ghodhbane-Gtari F."/>
            <person name="Swanson E."/>
            <person name="Gueddou A."/>
            <person name="Louati M."/>
            <person name="Nouioui I."/>
            <person name="Hezbri K."/>
            <person name="Abebe-Akele F."/>
            <person name="Simpson S."/>
            <person name="Morris K."/>
            <person name="Thomas K."/>
            <person name="Gtari M."/>
            <person name="Tisa L.S."/>
        </authorList>
    </citation>
    <scope>NUCLEOTIDE SEQUENCE [LARGE SCALE GENOMIC DNA]</scope>
    <source>
        <strain evidence="3">NRRL B-16219</strain>
    </source>
</reference>
<dbReference type="OrthoDB" id="63519at2"/>
<dbReference type="Gene3D" id="3.40.50.1820">
    <property type="entry name" value="alpha/beta hydrolase"/>
    <property type="match status" value="1"/>
</dbReference>
<proteinExistence type="predicted"/>
<sequence>MVATQVETGSVESTDGTVISYRTIGRGPGLLLVPGALAVAADLDGFAAALASGFTVHTIERRGRGASGPQGDAYTAAKELADLEAVRAATRARFVVGHSFGGFLLLEALRNTGATAGAGAPVGVGAFDGAAAYEPGVLLDGVGPVTLEWVRRCQDELDRGRPRRAFITFVRGVNPETTGRVPRALLGLILAFAIRPAERRRKHALLGGTIREHQEAARVANQPDRYRAITTPTLLMAGRDSDDTAAGRATRQLAGILPRASLVTFGDLDHFGPERAPRRVAAAVADFFAAVGTSGSARAER</sequence>
<dbReference type="AlphaFoldDB" id="A0A1S1RIN1"/>
<feature type="domain" description="AB hydrolase-1" evidence="1">
    <location>
        <begin position="30"/>
        <end position="283"/>
    </location>
</feature>
<keyword evidence="2" id="KW-0378">Hydrolase</keyword>
<dbReference type="InterPro" id="IPR029058">
    <property type="entry name" value="AB_hydrolase_fold"/>
</dbReference>
<dbReference type="RefSeq" id="WP_071059626.1">
    <property type="nucleotide sequence ID" value="NZ_MAXA01000006.1"/>
</dbReference>
<comment type="caution">
    <text evidence="2">The sequence shown here is derived from an EMBL/GenBank/DDBJ whole genome shotgun (WGS) entry which is preliminary data.</text>
</comment>
<dbReference type="GO" id="GO:0016787">
    <property type="term" value="F:hydrolase activity"/>
    <property type="evidence" value="ECO:0007669"/>
    <property type="project" value="UniProtKB-KW"/>
</dbReference>
<dbReference type="InterPro" id="IPR000073">
    <property type="entry name" value="AB_hydrolase_1"/>
</dbReference>
<evidence type="ECO:0000313" key="2">
    <source>
        <dbReference type="EMBL" id="OHV45631.1"/>
    </source>
</evidence>
<keyword evidence="3" id="KW-1185">Reference proteome</keyword>
<dbReference type="Proteomes" id="UP000179769">
    <property type="component" value="Unassembled WGS sequence"/>
</dbReference>
<organism evidence="2 3">
    <name type="scientific">Parafrankia soli</name>
    <dbReference type="NCBI Taxonomy" id="2599596"/>
    <lineage>
        <taxon>Bacteria</taxon>
        <taxon>Bacillati</taxon>
        <taxon>Actinomycetota</taxon>
        <taxon>Actinomycetes</taxon>
        <taxon>Frankiales</taxon>
        <taxon>Frankiaceae</taxon>
        <taxon>Parafrankia</taxon>
    </lineage>
</organism>
<dbReference type="InterPro" id="IPR050471">
    <property type="entry name" value="AB_hydrolase"/>
</dbReference>
<gene>
    <name evidence="2" type="ORF">BBK14_30135</name>
</gene>
<dbReference type="SUPFAM" id="SSF53474">
    <property type="entry name" value="alpha/beta-Hydrolases"/>
    <property type="match status" value="1"/>
</dbReference>
<accession>A0A1S1RIN1</accession>